<dbReference type="Proteomes" id="UP000249377">
    <property type="component" value="Unassembled WGS sequence"/>
</dbReference>
<keyword evidence="2" id="KW-1185">Reference proteome</keyword>
<comment type="caution">
    <text evidence="1">The sequence shown here is derived from an EMBL/GenBank/DDBJ whole genome shotgun (WGS) entry which is preliminary data.</text>
</comment>
<accession>A0A328UG99</accession>
<sequence length="173" mass="19302">MKKLGFRLAALVLLLSIVMVQTGCSRNLLETVRSWVRVGDVECMVSSPRYYASGELSPEAPLNIQVEIRYVGLGEPSEVEVIRGGSYYLPTLYAGEEDTPVISSSLSSIAVQDTLRRDQPYTDVWTAGKEYEKLGGFAPGDYRTRIFWDFTYTDASSINRNVSFSSEICFTVL</sequence>
<evidence type="ECO:0000313" key="1">
    <source>
        <dbReference type="EMBL" id="RAQ30656.1"/>
    </source>
</evidence>
<proteinExistence type="predicted"/>
<reference evidence="1 2" key="1">
    <citation type="submission" date="2018-06" db="EMBL/GenBank/DDBJ databases">
        <title>Noncontiguous genome sequence of Ruminococcaceae bacterium ASD2818.</title>
        <authorList>
            <person name="Chaplin A.V."/>
            <person name="Sokolova S.R."/>
            <person name="Kochetkova T.O."/>
            <person name="Goltsov A.Y."/>
            <person name="Trofimov D.Y."/>
            <person name="Efimov B.A."/>
        </authorList>
    </citation>
    <scope>NUCLEOTIDE SEQUENCE [LARGE SCALE GENOMIC DNA]</scope>
    <source>
        <strain evidence="1 2">ASD2818</strain>
    </source>
</reference>
<dbReference type="AlphaFoldDB" id="A0A328UG99"/>
<gene>
    <name evidence="1" type="ORF">DPQ25_04000</name>
</gene>
<protein>
    <submittedName>
        <fullName evidence="1">Uncharacterized protein</fullName>
    </submittedName>
</protein>
<evidence type="ECO:0000313" key="2">
    <source>
        <dbReference type="Proteomes" id="UP000249377"/>
    </source>
</evidence>
<dbReference type="RefSeq" id="WP_112331851.1">
    <property type="nucleotide sequence ID" value="NZ_QLYR01000001.1"/>
</dbReference>
<organism evidence="1 2">
    <name type="scientific">Hydrogeniiclostridium mannosilyticum</name>
    <dbReference type="NCBI Taxonomy" id="2764322"/>
    <lineage>
        <taxon>Bacteria</taxon>
        <taxon>Bacillati</taxon>
        <taxon>Bacillota</taxon>
        <taxon>Clostridia</taxon>
        <taxon>Eubacteriales</taxon>
        <taxon>Acutalibacteraceae</taxon>
        <taxon>Hydrogeniiclostridium</taxon>
    </lineage>
</organism>
<name>A0A328UG99_9FIRM</name>
<dbReference type="EMBL" id="QLYR01000001">
    <property type="protein sequence ID" value="RAQ30656.1"/>
    <property type="molecule type" value="Genomic_DNA"/>
</dbReference>